<comment type="subcellular location">
    <subcellularLocation>
        <location evidence="1">Nucleus</location>
    </subcellularLocation>
</comment>
<evidence type="ECO:0000256" key="2">
    <source>
        <dbReference type="ARBA" id="ARBA00023242"/>
    </source>
</evidence>
<organism evidence="5 6">
    <name type="scientific">Babesia ovata</name>
    <dbReference type="NCBI Taxonomy" id="189622"/>
    <lineage>
        <taxon>Eukaryota</taxon>
        <taxon>Sar</taxon>
        <taxon>Alveolata</taxon>
        <taxon>Apicomplexa</taxon>
        <taxon>Aconoidasida</taxon>
        <taxon>Piroplasmida</taxon>
        <taxon>Babesiidae</taxon>
        <taxon>Babesia</taxon>
    </lineage>
</organism>
<dbReference type="GeneID" id="39875969"/>
<dbReference type="RefSeq" id="XP_028868442.1">
    <property type="nucleotide sequence ID" value="XM_029012609.1"/>
</dbReference>
<proteinExistence type="inferred from homology"/>
<dbReference type="VEuPathDB" id="PiroplasmaDB:BOVATA_036920"/>
<evidence type="ECO:0000259" key="4">
    <source>
        <dbReference type="Pfam" id="PF04003"/>
    </source>
</evidence>
<dbReference type="PANTHER" id="PTHR44267">
    <property type="entry name" value="WD REPEAT-CONTAINING PROTEIN 43"/>
    <property type="match status" value="1"/>
</dbReference>
<dbReference type="EMBL" id="BDSA01000004">
    <property type="protein sequence ID" value="GBE62199.1"/>
    <property type="molecule type" value="Genomic_DNA"/>
</dbReference>
<dbReference type="AlphaFoldDB" id="A0A2H6KGV3"/>
<evidence type="ECO:0000256" key="3">
    <source>
        <dbReference type="ARBA" id="ARBA00038335"/>
    </source>
</evidence>
<gene>
    <name evidence="5" type="ORF">BOVATA_036920</name>
</gene>
<dbReference type="GO" id="GO:0005730">
    <property type="term" value="C:nucleolus"/>
    <property type="evidence" value="ECO:0007669"/>
    <property type="project" value="TreeGrafter"/>
</dbReference>
<sequence>MSVFARMAEEDVPAASVGSERSFSLSLSQALLTADKPLLEKLLQTNDTKAIEDTVSDLPTPLALSLLEFICSNMFKAPNQLYTREGWINTILRHNSAFFSQNSRGRASLVKLNRHVRKRLSANQALLRLKGKVDTVVYMSSIAFRKRQREATERQNASEPLLTYEE</sequence>
<dbReference type="Proteomes" id="UP000236319">
    <property type="component" value="Unassembled WGS sequence"/>
</dbReference>
<dbReference type="InterPro" id="IPR007148">
    <property type="entry name" value="SSU_processome_Utp12"/>
</dbReference>
<keyword evidence="2" id="KW-0539">Nucleus</keyword>
<protein>
    <submittedName>
        <fullName evidence="5">U3 small nucleolar RNA-associated 5</fullName>
    </submittedName>
</protein>
<name>A0A2H6KGV3_9APIC</name>
<accession>A0A2H6KGV3</accession>
<dbReference type="PANTHER" id="PTHR44267:SF1">
    <property type="entry name" value="WD REPEAT-CONTAINING PROTEIN 43"/>
    <property type="match status" value="1"/>
</dbReference>
<dbReference type="Pfam" id="PF04003">
    <property type="entry name" value="Utp12"/>
    <property type="match status" value="1"/>
</dbReference>
<evidence type="ECO:0000313" key="6">
    <source>
        <dbReference type="Proteomes" id="UP000236319"/>
    </source>
</evidence>
<dbReference type="GO" id="GO:0000462">
    <property type="term" value="P:maturation of SSU-rRNA from tricistronic rRNA transcript (SSU-rRNA, 5.8S rRNA, LSU-rRNA)"/>
    <property type="evidence" value="ECO:0007669"/>
    <property type="project" value="TreeGrafter"/>
</dbReference>
<comment type="similarity">
    <text evidence="3">Belongs to the UTP5 family.</text>
</comment>
<evidence type="ECO:0000313" key="5">
    <source>
        <dbReference type="EMBL" id="GBE62199.1"/>
    </source>
</evidence>
<reference evidence="5 6" key="1">
    <citation type="journal article" date="2017" name="BMC Genomics">
        <title>Whole-genome assembly of Babesia ovata and comparative genomics between closely related pathogens.</title>
        <authorList>
            <person name="Yamagishi J."/>
            <person name="Asada M."/>
            <person name="Hakimi H."/>
            <person name="Tanaka T.Q."/>
            <person name="Sugimoto C."/>
            <person name="Kawazu S."/>
        </authorList>
    </citation>
    <scope>NUCLEOTIDE SEQUENCE [LARGE SCALE GENOMIC DNA]</scope>
    <source>
        <strain evidence="5 6">Miyake</strain>
    </source>
</reference>
<dbReference type="OrthoDB" id="30195at2759"/>
<keyword evidence="6" id="KW-1185">Reference proteome</keyword>
<comment type="caution">
    <text evidence="5">The sequence shown here is derived from an EMBL/GenBank/DDBJ whole genome shotgun (WGS) entry which is preliminary data.</text>
</comment>
<feature type="domain" description="Small-subunit processome Utp12" evidence="4">
    <location>
        <begin position="35"/>
        <end position="135"/>
    </location>
</feature>
<dbReference type="InterPro" id="IPR052414">
    <property type="entry name" value="U3_snoRNA-assoc_WDR"/>
</dbReference>
<evidence type="ECO:0000256" key="1">
    <source>
        <dbReference type="ARBA" id="ARBA00004123"/>
    </source>
</evidence>